<keyword evidence="2" id="KW-1185">Reference proteome</keyword>
<gene>
    <name evidence="1" type="ORF">FXF69_19150</name>
</gene>
<name>A0A5D0NM22_9ACTN</name>
<organism evidence="1 2">
    <name type="scientific">Actinomadura chibensis</name>
    <dbReference type="NCBI Taxonomy" id="392828"/>
    <lineage>
        <taxon>Bacteria</taxon>
        <taxon>Bacillati</taxon>
        <taxon>Actinomycetota</taxon>
        <taxon>Actinomycetes</taxon>
        <taxon>Streptosporangiales</taxon>
        <taxon>Thermomonosporaceae</taxon>
        <taxon>Actinomadura</taxon>
    </lineage>
</organism>
<evidence type="ECO:0000313" key="1">
    <source>
        <dbReference type="EMBL" id="TYB45546.1"/>
    </source>
</evidence>
<dbReference type="RefSeq" id="WP_067894913.1">
    <property type="nucleotide sequence ID" value="NZ_VSFG01000003.1"/>
</dbReference>
<dbReference type="Proteomes" id="UP000323380">
    <property type="component" value="Unassembled WGS sequence"/>
</dbReference>
<reference evidence="1 2" key="1">
    <citation type="submission" date="2019-08" db="EMBL/GenBank/DDBJ databases">
        <title>Actinomadura sp. nov. CYP1-5 isolated from mountain soil.</title>
        <authorList>
            <person name="Songsumanus A."/>
            <person name="Kuncharoen N."/>
            <person name="Kudo T."/>
            <person name="Yuki M."/>
            <person name="Igarashi Y."/>
            <person name="Tanasupawat S."/>
        </authorList>
    </citation>
    <scope>NUCLEOTIDE SEQUENCE [LARGE SCALE GENOMIC DNA]</scope>
    <source>
        <strain evidence="1 2">JCM 14158</strain>
    </source>
</reference>
<comment type="caution">
    <text evidence="1">The sequence shown here is derived from an EMBL/GenBank/DDBJ whole genome shotgun (WGS) entry which is preliminary data.</text>
</comment>
<dbReference type="AlphaFoldDB" id="A0A5D0NM22"/>
<protein>
    <submittedName>
        <fullName evidence="1">Uncharacterized protein</fullName>
    </submittedName>
</protein>
<evidence type="ECO:0000313" key="2">
    <source>
        <dbReference type="Proteomes" id="UP000323380"/>
    </source>
</evidence>
<proteinExistence type="predicted"/>
<sequence length="314" mass="35432">MATNIVTDQAGHLDERWRRLIETVRRGMAADDGLRYLAHFTDGIYNFGMGPVPVPDEERDGAQGEFERYRRIGRRLNEVAETADSWLRPLDSGELIRLVFASERGAILHFGVRPHEYLVGVARGADRIETADRQLAKISEDVRALLALGPKNPGGYQPLPDRLDAPARSELRVVGADESGRAFAELHRRHVSHTDLHYLATYVGDRLVSEVDAFDDPGVDEFFIGATPDSRRSRYADIVRRVNVLARRLGFQMRALLDGNLTRIVLDVEQGALYYRVLPDDVVMLGVTLDQRMVWEAEQRMNKVIAEQFGGDRP</sequence>
<dbReference type="EMBL" id="VSFG01000003">
    <property type="protein sequence ID" value="TYB45546.1"/>
    <property type="molecule type" value="Genomic_DNA"/>
</dbReference>
<accession>A0A5D0NM22</accession>